<evidence type="ECO:0000313" key="5">
    <source>
        <dbReference type="Proteomes" id="UP000689195"/>
    </source>
</evidence>
<feature type="domain" description="SAC" evidence="3">
    <location>
        <begin position="267"/>
        <end position="566"/>
    </location>
</feature>
<gene>
    <name evidence="4" type="ORF">PPENT_87.1.T1400068</name>
</gene>
<dbReference type="InterPro" id="IPR000300">
    <property type="entry name" value="IPPc"/>
</dbReference>
<sequence length="998" mass="117376">MKEVSDKSQIVDGKRKRVMSMNGVMSVVTKELLREQKTPVPKVQKTIVKKQDYNKKVIEKQQCKNDKRVKITKSALKELIQSHFIVVSDNEEAMIQSSKQFKNSLVEKKQINSSSSDSHSDSSSSSSRFLMFKYIYIYKYIDNYMNQTLMRLTLTPNKMIIDPDSQLTRISNKLIIDRGNMKMWESKEKFDQSFQPRKIFGILGIFEVSGKPVLLFIEDADIIGVMEGWPIYQITKVGYADKKHQEPDHDIFEKDQLEKVKNLFINTFYFSYGIDLTSQSNYQHNRFWWNNNLCKMFPSEWQLKIIQGYVGIFQITLRNLSQIKYCLISRRSFYKGGSIRNDTGIDTDGNVANYTETEQIVYMNNEKAKQILCRGSIPLFWQYNIFNNSIVISQEDPKKALNKHFQILLSNFIKIHFINLVDDGSQLSNQLDRYLTESEQLSIYKFNFKRAFLNNNKDLDSINKFLEKINEYIDFSSSLGFRQQNIMRINCYDCLDQTNIVMTKVAMMGIQKILQSFKVDILEEFNAQNLYIDLDIPSIHNIHPFLLYFKSKWMENGDQLRLIYKVGQQNSDLNQFYKNMVEEKQLKEVIHRVLGFPISESQANENIMMLERTMKKRENEYTQLLQKSVYVVTWNINAHQPNDKSLYNQLFQFTTPPHIVAIGFQELVKLNTLTVVGRQNRDVIENWKQILYNCLNTKAKYVLAAQQVMVGTFILVFVQDDEKLHISNVKTEIVKYGFGQSLGNKGGVIIKLRFYDSNICFINVHLPAGQKSNDDRMAAFDYIHNRAELNQCDWVITFGDMNFRINLTQQQVVASIQNYQNIQNQEQKEAILKHLKEYDQLHLEKLKSQFLKQFHEADIQFLPTYKFDIATEIYDTVKKRVPSFTDRILLKKIQKVAIHSVEWYDRIQGNFQVSDHRPVGCLIQTQVCEIDKKKKENLFRELIQLEEDEQFGHQYFPKIQNIKNFEPCTKYRQRAVQQNITLKPDKELLMKLCDPEFE</sequence>
<dbReference type="GO" id="GO:0004439">
    <property type="term" value="F:phosphatidylinositol-4,5-bisphosphate 5-phosphatase activity"/>
    <property type="evidence" value="ECO:0007669"/>
    <property type="project" value="TreeGrafter"/>
</dbReference>
<name>A0A8S1XVI0_9CILI</name>
<proteinExistence type="predicted"/>
<feature type="coiled-coil region" evidence="2">
    <location>
        <begin position="600"/>
        <end position="627"/>
    </location>
</feature>
<dbReference type="InterPro" id="IPR046985">
    <property type="entry name" value="IP5"/>
</dbReference>
<reference evidence="4" key="1">
    <citation type="submission" date="2021-01" db="EMBL/GenBank/DDBJ databases">
        <authorList>
            <consortium name="Genoscope - CEA"/>
            <person name="William W."/>
        </authorList>
    </citation>
    <scope>NUCLEOTIDE SEQUENCE</scope>
</reference>
<dbReference type="PROSITE" id="PS50275">
    <property type="entry name" value="SAC"/>
    <property type="match status" value="1"/>
</dbReference>
<dbReference type="EMBL" id="CAJJDO010000140">
    <property type="protein sequence ID" value="CAD8205270.1"/>
    <property type="molecule type" value="Genomic_DNA"/>
</dbReference>
<dbReference type="SMART" id="SM00128">
    <property type="entry name" value="IPPc"/>
    <property type="match status" value="1"/>
</dbReference>
<dbReference type="PANTHER" id="PTHR11200">
    <property type="entry name" value="INOSITOL 5-PHOSPHATASE"/>
    <property type="match status" value="1"/>
</dbReference>
<evidence type="ECO:0000256" key="2">
    <source>
        <dbReference type="SAM" id="Coils"/>
    </source>
</evidence>
<dbReference type="FunFam" id="3.60.10.10:FF:000040">
    <property type="entry name" value="Inositol polyphosphate 5-phosphatase, putative"/>
    <property type="match status" value="1"/>
</dbReference>
<keyword evidence="1" id="KW-0378">Hydrolase</keyword>
<dbReference type="Pfam" id="PF22669">
    <property type="entry name" value="Exo_endo_phos2"/>
    <property type="match status" value="1"/>
</dbReference>
<dbReference type="Proteomes" id="UP000689195">
    <property type="component" value="Unassembled WGS sequence"/>
</dbReference>
<dbReference type="InterPro" id="IPR002013">
    <property type="entry name" value="SAC_dom"/>
</dbReference>
<organism evidence="4 5">
    <name type="scientific">Paramecium pentaurelia</name>
    <dbReference type="NCBI Taxonomy" id="43138"/>
    <lineage>
        <taxon>Eukaryota</taxon>
        <taxon>Sar</taxon>
        <taxon>Alveolata</taxon>
        <taxon>Ciliophora</taxon>
        <taxon>Intramacronucleata</taxon>
        <taxon>Oligohymenophorea</taxon>
        <taxon>Peniculida</taxon>
        <taxon>Parameciidae</taxon>
        <taxon>Paramecium</taxon>
    </lineage>
</organism>
<keyword evidence="5" id="KW-1185">Reference proteome</keyword>
<dbReference type="GO" id="GO:0046856">
    <property type="term" value="P:phosphatidylinositol dephosphorylation"/>
    <property type="evidence" value="ECO:0007669"/>
    <property type="project" value="InterPro"/>
</dbReference>
<accession>A0A8S1XVI0</accession>
<evidence type="ECO:0000259" key="3">
    <source>
        <dbReference type="PROSITE" id="PS50275"/>
    </source>
</evidence>
<dbReference type="PANTHER" id="PTHR11200:SF275">
    <property type="entry name" value="LD06095P"/>
    <property type="match status" value="1"/>
</dbReference>
<dbReference type="OrthoDB" id="405996at2759"/>
<evidence type="ECO:0000313" key="4">
    <source>
        <dbReference type="EMBL" id="CAD8205270.1"/>
    </source>
</evidence>
<dbReference type="Pfam" id="PF02383">
    <property type="entry name" value="Syja_N"/>
    <property type="match status" value="1"/>
</dbReference>
<dbReference type="AlphaFoldDB" id="A0A8S1XVI0"/>
<comment type="caution">
    <text evidence="4">The sequence shown here is derived from an EMBL/GenBank/DDBJ whole genome shotgun (WGS) entry which is preliminary data.</text>
</comment>
<protein>
    <recommendedName>
        <fullName evidence="3">SAC domain-containing protein</fullName>
    </recommendedName>
</protein>
<evidence type="ECO:0000256" key="1">
    <source>
        <dbReference type="ARBA" id="ARBA00022801"/>
    </source>
</evidence>
<keyword evidence="2" id="KW-0175">Coiled coil</keyword>